<dbReference type="InterPro" id="IPR023213">
    <property type="entry name" value="CAT-like_dom_sf"/>
</dbReference>
<dbReference type="Gene3D" id="3.30.559.30">
    <property type="entry name" value="Nonribosomal peptide synthetase, condensation domain"/>
    <property type="match status" value="1"/>
</dbReference>
<feature type="domain" description="Condensation" evidence="2">
    <location>
        <begin position="67"/>
        <end position="373"/>
    </location>
</feature>
<dbReference type="PANTHER" id="PTHR45527">
    <property type="entry name" value="NONRIBOSOMAL PEPTIDE SYNTHETASE"/>
    <property type="match status" value="1"/>
</dbReference>
<organism evidence="3 4">
    <name type="scientific">Nocardiopsis codii</name>
    <dbReference type="NCBI Taxonomy" id="3065942"/>
    <lineage>
        <taxon>Bacteria</taxon>
        <taxon>Bacillati</taxon>
        <taxon>Actinomycetota</taxon>
        <taxon>Actinomycetes</taxon>
        <taxon>Streptosporangiales</taxon>
        <taxon>Nocardiopsidaceae</taxon>
        <taxon>Nocardiopsis</taxon>
    </lineage>
</organism>
<name>A0ABU7K5I9_9ACTN</name>
<dbReference type="PANTHER" id="PTHR45527:SF10">
    <property type="entry name" value="PYOCHELIN SYNTHASE PCHF"/>
    <property type="match status" value="1"/>
</dbReference>
<dbReference type="Proteomes" id="UP001356095">
    <property type="component" value="Unassembled WGS sequence"/>
</dbReference>
<dbReference type="SUPFAM" id="SSF52777">
    <property type="entry name" value="CoA-dependent acyltransferases"/>
    <property type="match status" value="2"/>
</dbReference>
<evidence type="ECO:0000313" key="3">
    <source>
        <dbReference type="EMBL" id="MEE2037519.1"/>
    </source>
</evidence>
<dbReference type="RefSeq" id="WP_330091310.1">
    <property type="nucleotide sequence ID" value="NZ_JAUZMY010000007.1"/>
</dbReference>
<protein>
    <submittedName>
        <fullName evidence="3">Condensation domain-containing protein</fullName>
    </submittedName>
</protein>
<dbReference type="InterPro" id="IPR001242">
    <property type="entry name" value="Condensation_dom"/>
</dbReference>
<keyword evidence="1" id="KW-0436">Ligase</keyword>
<evidence type="ECO:0000259" key="2">
    <source>
        <dbReference type="Pfam" id="PF00668"/>
    </source>
</evidence>
<proteinExistence type="predicted"/>
<dbReference type="EMBL" id="JAUZMY010000007">
    <property type="protein sequence ID" value="MEE2037519.1"/>
    <property type="molecule type" value="Genomic_DNA"/>
</dbReference>
<comment type="caution">
    <text evidence="3">The sequence shown here is derived from an EMBL/GenBank/DDBJ whole genome shotgun (WGS) entry which is preliminary data.</text>
</comment>
<keyword evidence="4" id="KW-1185">Reference proteome</keyword>
<evidence type="ECO:0000256" key="1">
    <source>
        <dbReference type="ARBA" id="ARBA00022598"/>
    </source>
</evidence>
<reference evidence="3 4" key="1">
    <citation type="submission" date="2023-08" db="EMBL/GenBank/DDBJ databases">
        <authorList>
            <person name="Girao M."/>
            <person name="Carvalho M.F."/>
        </authorList>
    </citation>
    <scope>NUCLEOTIDE SEQUENCE [LARGE SCALE GENOMIC DNA]</scope>
    <source>
        <strain evidence="3 4">CT-R113</strain>
    </source>
</reference>
<gene>
    <name evidence="3" type="ORF">Q8791_09835</name>
</gene>
<dbReference type="Gene3D" id="3.30.559.10">
    <property type="entry name" value="Chloramphenicol acetyltransferase-like domain"/>
    <property type="match status" value="1"/>
</dbReference>
<accession>A0ABU7K5I9</accession>
<sequence length="465" mass="51225">MLQIPIDELRIAPGYAVEWTISFPTHGGDTDPGPQRRPASYIQDKHFAVARHMEQEDITCPSYLGGSFEIRGRLDRAALDDALLHFVRRHEVLRWVFQESAEGLDIRVLDPEEVKLDAVDVGPVATSAAARDYVHRFLQGTDTLRGPWFVMGAMIGEESTTLYFACDHLVSDGVSTPIVVRDVCTAYEAFAAGRPVDLPETGGYGDYADRERRTGRSIGPDDSRLDYWKGFVARNGGVFPRFPLELGVEPGVLHPVVNEVHALLTGEDADALEDRCRAAGSEPTAGVLAAVAVSLAKEGGPQVYRALLPVSRRNRVAHTHSMGWFVNTLPIEFSVEGGGDFEEVVSRVRAALLVMLRSVNVPFDRVVEVMTEQGEDPGGWPYPVNFFSYLDFRRTPGGAAHVARKACGHVWGSHSDGIFFWFYRNDGGLYVNTVFPDTPQARSSTRGYLRTLGRTLVAATRDGAF</sequence>
<dbReference type="Pfam" id="PF00668">
    <property type="entry name" value="Condensation"/>
    <property type="match status" value="1"/>
</dbReference>
<evidence type="ECO:0000313" key="4">
    <source>
        <dbReference type="Proteomes" id="UP001356095"/>
    </source>
</evidence>